<accession>A0AAW8AQK9</accession>
<evidence type="ECO:0008006" key="4">
    <source>
        <dbReference type="Google" id="ProtNLM"/>
    </source>
</evidence>
<feature type="region of interest" description="Disordered" evidence="1">
    <location>
        <begin position="14"/>
        <end position="33"/>
    </location>
</feature>
<dbReference type="AlphaFoldDB" id="A0AAW8AQK9"/>
<evidence type="ECO:0000313" key="2">
    <source>
        <dbReference type="EMBL" id="MDP0971488.1"/>
    </source>
</evidence>
<organism evidence="2 3">
    <name type="scientific">Klebsiella pneumoniae</name>
    <dbReference type="NCBI Taxonomy" id="573"/>
    <lineage>
        <taxon>Bacteria</taxon>
        <taxon>Pseudomonadati</taxon>
        <taxon>Pseudomonadota</taxon>
        <taxon>Gammaproteobacteria</taxon>
        <taxon>Enterobacterales</taxon>
        <taxon>Enterobacteriaceae</taxon>
        <taxon>Klebsiella/Raoultella group</taxon>
        <taxon>Klebsiella</taxon>
        <taxon>Klebsiella pneumoniae complex</taxon>
    </lineage>
</organism>
<dbReference type="RefSeq" id="WP_305202559.1">
    <property type="nucleotide sequence ID" value="NZ_JAUUIA010000820.1"/>
</dbReference>
<name>A0AAW8AQK9_KLEPN</name>
<gene>
    <name evidence="2" type="ORF">Q6294_31590</name>
</gene>
<dbReference type="EMBL" id="JAUUIA010000820">
    <property type="protein sequence ID" value="MDP0971488.1"/>
    <property type="molecule type" value="Genomic_DNA"/>
</dbReference>
<protein>
    <recommendedName>
        <fullName evidence="4">DUF480 domain-containing protein</fullName>
    </recommendedName>
</protein>
<dbReference type="Proteomes" id="UP001244490">
    <property type="component" value="Unassembled WGS sequence"/>
</dbReference>
<comment type="caution">
    <text evidence="2">The sequence shown here is derived from an EMBL/GenBank/DDBJ whole genome shotgun (WGS) entry which is preliminary data.</text>
</comment>
<sequence length="65" mass="7010">QQLAFGNQIAALAERRQSPHAGEAAETTGRDDGFQATITALETEIDQLERELAAVDQQIAAQRTS</sequence>
<evidence type="ECO:0000256" key="1">
    <source>
        <dbReference type="SAM" id="MobiDB-lite"/>
    </source>
</evidence>
<reference evidence="2" key="1">
    <citation type="submission" date="2023-07" db="EMBL/GenBank/DDBJ databases">
        <authorList>
            <person name="Peng Z."/>
        </authorList>
    </citation>
    <scope>NUCLEOTIDE SEQUENCE</scope>
    <source>
        <strain evidence="2">KP219</strain>
    </source>
</reference>
<proteinExistence type="predicted"/>
<feature type="non-terminal residue" evidence="2">
    <location>
        <position position="1"/>
    </location>
</feature>
<evidence type="ECO:0000313" key="3">
    <source>
        <dbReference type="Proteomes" id="UP001244490"/>
    </source>
</evidence>